<dbReference type="PANTHER" id="PTHR14221:SF67">
    <property type="entry name" value="WD REPEAT-CONTAINING PROTEIN 44-LIKE"/>
    <property type="match status" value="1"/>
</dbReference>
<dbReference type="InterPro" id="IPR001680">
    <property type="entry name" value="WD40_rpt"/>
</dbReference>
<comment type="caution">
    <text evidence="4">The sequence shown here is derived from an EMBL/GenBank/DDBJ whole genome shotgun (WGS) entry which is preliminary data.</text>
</comment>
<dbReference type="AlphaFoldDB" id="A0A7J0DGI4"/>
<keyword evidence="1 3" id="KW-0853">WD repeat</keyword>
<dbReference type="SUPFAM" id="SSF50978">
    <property type="entry name" value="WD40 repeat-like"/>
    <property type="match status" value="1"/>
</dbReference>
<dbReference type="PROSITE" id="PS50082">
    <property type="entry name" value="WD_REPEATS_2"/>
    <property type="match status" value="1"/>
</dbReference>
<name>A0A7J0DGI4_9ERIC</name>
<evidence type="ECO:0000256" key="3">
    <source>
        <dbReference type="PROSITE-ProRule" id="PRU00221"/>
    </source>
</evidence>
<evidence type="ECO:0000256" key="2">
    <source>
        <dbReference type="ARBA" id="ARBA00022737"/>
    </source>
</evidence>
<dbReference type="InterPro" id="IPR015943">
    <property type="entry name" value="WD40/YVTN_repeat-like_dom_sf"/>
</dbReference>
<dbReference type="InterPro" id="IPR040324">
    <property type="entry name" value="WDR44/Dgr2"/>
</dbReference>
<sequence length="275" mass="30464">MRKYFISGSLDAKVRIWSIPDRLVVDWNDLHEMVTAACYTPDGQFAPESSSEVLVTSADSRIRVVDGTDLVHKFKGFRNTNSQISASLTANGKYVVCASEDSHVYVWKHEGDSRPNRSKGVTVTRSYEHFHCQDVSVAIPWPGMCDPWGFHDTLSGEQNQLHDHLDEVSAANHPPSPVEEIIDGNESSPMATGCSSSPLHGTISSATNSYFFDRISATWPEEKLILAAKNRSPRVSVDFSNALNQNRPAWGMVIVTAGLRGEIRTFQNFGLPVRI</sequence>
<dbReference type="Pfam" id="PF00400">
    <property type="entry name" value="WD40"/>
    <property type="match status" value="1"/>
</dbReference>
<proteinExistence type="predicted"/>
<protein>
    <submittedName>
        <fullName evidence="4">Transducin/WD40 repeat-like superfamily protein</fullName>
    </submittedName>
</protein>
<dbReference type="OrthoDB" id="408728at2759"/>
<keyword evidence="5" id="KW-1185">Reference proteome</keyword>
<organism evidence="4 5">
    <name type="scientific">Actinidia rufa</name>
    <dbReference type="NCBI Taxonomy" id="165716"/>
    <lineage>
        <taxon>Eukaryota</taxon>
        <taxon>Viridiplantae</taxon>
        <taxon>Streptophyta</taxon>
        <taxon>Embryophyta</taxon>
        <taxon>Tracheophyta</taxon>
        <taxon>Spermatophyta</taxon>
        <taxon>Magnoliopsida</taxon>
        <taxon>eudicotyledons</taxon>
        <taxon>Gunneridae</taxon>
        <taxon>Pentapetalae</taxon>
        <taxon>asterids</taxon>
        <taxon>Ericales</taxon>
        <taxon>Actinidiaceae</taxon>
        <taxon>Actinidia</taxon>
    </lineage>
</organism>
<evidence type="ECO:0000313" key="5">
    <source>
        <dbReference type="Proteomes" id="UP000585474"/>
    </source>
</evidence>
<dbReference type="InterPro" id="IPR036322">
    <property type="entry name" value="WD40_repeat_dom_sf"/>
</dbReference>
<dbReference type="Gene3D" id="2.130.10.10">
    <property type="entry name" value="YVTN repeat-like/Quinoprotein amine dehydrogenase"/>
    <property type="match status" value="2"/>
</dbReference>
<evidence type="ECO:0000313" key="4">
    <source>
        <dbReference type="EMBL" id="GFS34615.1"/>
    </source>
</evidence>
<gene>
    <name evidence="4" type="ORF">Acr_00g0034870</name>
</gene>
<accession>A0A7J0DGI4</accession>
<reference evidence="5" key="1">
    <citation type="submission" date="2019-07" db="EMBL/GenBank/DDBJ databases">
        <title>De Novo Assembly of kiwifruit Actinidia rufa.</title>
        <authorList>
            <person name="Sugita-Konishi S."/>
            <person name="Sato K."/>
            <person name="Mori E."/>
            <person name="Abe Y."/>
            <person name="Kisaki G."/>
            <person name="Hamano K."/>
            <person name="Suezawa K."/>
            <person name="Otani M."/>
            <person name="Fukuda T."/>
            <person name="Manabe T."/>
            <person name="Gomi K."/>
            <person name="Tabuchi M."/>
            <person name="Akimitsu K."/>
            <person name="Kataoka I."/>
        </authorList>
    </citation>
    <scope>NUCLEOTIDE SEQUENCE [LARGE SCALE GENOMIC DNA]</scope>
    <source>
        <strain evidence="5">cv. Fuchu</strain>
    </source>
</reference>
<dbReference type="EMBL" id="BJWL01000214">
    <property type="protein sequence ID" value="GFS34615.1"/>
    <property type="molecule type" value="Genomic_DNA"/>
</dbReference>
<dbReference type="PANTHER" id="PTHR14221">
    <property type="entry name" value="WD REPEAT DOMAIN 44"/>
    <property type="match status" value="1"/>
</dbReference>
<dbReference type="SMART" id="SM00320">
    <property type="entry name" value="WD40"/>
    <property type="match status" value="2"/>
</dbReference>
<feature type="repeat" description="WD" evidence="3">
    <location>
        <begin position="1"/>
        <end position="19"/>
    </location>
</feature>
<keyword evidence="2" id="KW-0677">Repeat</keyword>
<dbReference type="Proteomes" id="UP000585474">
    <property type="component" value="Unassembled WGS sequence"/>
</dbReference>
<evidence type="ECO:0000256" key="1">
    <source>
        <dbReference type="ARBA" id="ARBA00022574"/>
    </source>
</evidence>